<organism evidence="3 4">
    <name type="scientific">Fictibacillus aquaticus</name>
    <dbReference type="NCBI Taxonomy" id="2021314"/>
    <lineage>
        <taxon>Bacteria</taxon>
        <taxon>Bacillati</taxon>
        <taxon>Bacillota</taxon>
        <taxon>Bacilli</taxon>
        <taxon>Bacillales</taxon>
        <taxon>Fictibacillaceae</taxon>
        <taxon>Fictibacillus</taxon>
    </lineage>
</organism>
<evidence type="ECO:0000313" key="4">
    <source>
        <dbReference type="Proteomes" id="UP000215059"/>
    </source>
</evidence>
<keyword evidence="2" id="KW-0472">Membrane</keyword>
<dbReference type="EMBL" id="NOII01000003">
    <property type="protein sequence ID" value="OYD57751.1"/>
    <property type="molecule type" value="Genomic_DNA"/>
</dbReference>
<dbReference type="AlphaFoldDB" id="A0A235F8S0"/>
<keyword evidence="2" id="KW-0812">Transmembrane</keyword>
<feature type="transmembrane region" description="Helical" evidence="2">
    <location>
        <begin position="12"/>
        <end position="33"/>
    </location>
</feature>
<comment type="caution">
    <text evidence="3">The sequence shown here is derived from an EMBL/GenBank/DDBJ whole genome shotgun (WGS) entry which is preliminary data.</text>
</comment>
<proteinExistence type="predicted"/>
<reference evidence="3 4" key="1">
    <citation type="submission" date="2017-07" db="EMBL/GenBank/DDBJ databases">
        <title>Fictibacillus sp. nov. GDSW-R2A3 Genome sequencing and assembly.</title>
        <authorList>
            <person name="Mayilraj S."/>
        </authorList>
    </citation>
    <scope>NUCLEOTIDE SEQUENCE [LARGE SCALE GENOMIC DNA]</scope>
    <source>
        <strain evidence="3 4">GDSW-R2A3</strain>
    </source>
</reference>
<evidence type="ECO:0000256" key="2">
    <source>
        <dbReference type="SAM" id="Phobius"/>
    </source>
</evidence>
<evidence type="ECO:0000313" key="3">
    <source>
        <dbReference type="EMBL" id="OYD57751.1"/>
    </source>
</evidence>
<keyword evidence="1" id="KW-0175">Coiled coil</keyword>
<gene>
    <name evidence="3" type="ORF">CGZ90_13915</name>
</gene>
<accession>A0A235F8S0</accession>
<protein>
    <submittedName>
        <fullName evidence="3">Uncharacterized protein</fullName>
    </submittedName>
</protein>
<keyword evidence="4" id="KW-1185">Reference proteome</keyword>
<name>A0A235F8S0_9BACL</name>
<feature type="coiled-coil region" evidence="1">
    <location>
        <begin position="326"/>
        <end position="353"/>
    </location>
</feature>
<evidence type="ECO:0000256" key="1">
    <source>
        <dbReference type="SAM" id="Coils"/>
    </source>
</evidence>
<dbReference type="Proteomes" id="UP000215059">
    <property type="component" value="Unassembled WGS sequence"/>
</dbReference>
<sequence length="372" mass="43620">MSPNENRQYGKFVRRFFISISVLLASIAVFVYICDPYLYYHTSGVYNRTYMKNLNARYQMASMVKHFEYDTLIAGTSMVHNFKEDSMNKKLKAASFNASLSGSSAKEQRKVVELALASKNVKHVYWELNYDSLGGGKDRMDPSFPAYFYDTNYFNDLPYLVSYSSLQRIDSQWKLKDKINMAADPLQYYKFGEDRKPVTLDNIGVNIEKRDNPLPVPAGHTYETYMDSFKENVLPVVEEHEDVRFTFLYTPYPVTRHVAVYNSTPEMMEGRLQFKRDVYNQLSELENADLYDFQDEASITFNLGNYMDRSHYFTYINEWMLDYMAKKPAIQSKDEYEKKIDSLEDQVEKFEFDQLTESYKPRAEQTASLSLK</sequence>
<keyword evidence="2" id="KW-1133">Transmembrane helix</keyword>